<comment type="caution">
    <text evidence="9">The sequence shown here is derived from an EMBL/GenBank/DDBJ whole genome shotgun (WGS) entry which is preliminary data.</text>
</comment>
<keyword evidence="5" id="KW-0378">Hydrolase</keyword>
<dbReference type="SUPFAM" id="SSF54001">
    <property type="entry name" value="Cysteine proteinases"/>
    <property type="match status" value="1"/>
</dbReference>
<dbReference type="PROSITE" id="PS51935">
    <property type="entry name" value="NLPC_P60"/>
    <property type="match status" value="1"/>
</dbReference>
<dbReference type="Gene3D" id="3.10.350.10">
    <property type="entry name" value="LysM domain"/>
    <property type="match status" value="4"/>
</dbReference>
<evidence type="ECO:0000259" key="8">
    <source>
        <dbReference type="PROSITE" id="PS51935"/>
    </source>
</evidence>
<proteinExistence type="inferred from homology"/>
<dbReference type="InterPro" id="IPR000064">
    <property type="entry name" value="NLP_P60_dom"/>
</dbReference>
<keyword evidence="4" id="KW-0677">Repeat</keyword>
<feature type="domain" description="LysM" evidence="7">
    <location>
        <begin position="85"/>
        <end position="130"/>
    </location>
</feature>
<dbReference type="InterPro" id="IPR052062">
    <property type="entry name" value="Murein_DD/LD_carboxypeptidase"/>
</dbReference>
<evidence type="ECO:0000313" key="9">
    <source>
        <dbReference type="EMBL" id="MEC0273522.1"/>
    </source>
</evidence>
<dbReference type="Gene3D" id="3.90.1720.10">
    <property type="entry name" value="endopeptidase domain like (from Nostoc punctiforme)"/>
    <property type="match status" value="1"/>
</dbReference>
<evidence type="ECO:0000256" key="2">
    <source>
        <dbReference type="ARBA" id="ARBA00022670"/>
    </source>
</evidence>
<protein>
    <submittedName>
        <fullName evidence="9">LysM peptidoglycan-binding domain-containing protein</fullName>
    </submittedName>
</protein>
<dbReference type="InterPro" id="IPR038765">
    <property type="entry name" value="Papain-like_cys_pep_sf"/>
</dbReference>
<dbReference type="Proteomes" id="UP001307168">
    <property type="component" value="Unassembled WGS sequence"/>
</dbReference>
<dbReference type="AlphaFoldDB" id="A0AAW9NDQ4"/>
<dbReference type="RefSeq" id="WP_367406813.1">
    <property type="nucleotide sequence ID" value="NZ_JARNBH010000012.1"/>
</dbReference>
<dbReference type="InterPro" id="IPR018392">
    <property type="entry name" value="LysM"/>
</dbReference>
<dbReference type="GO" id="GO:0006508">
    <property type="term" value="P:proteolysis"/>
    <property type="evidence" value="ECO:0007669"/>
    <property type="project" value="UniProtKB-KW"/>
</dbReference>
<dbReference type="PANTHER" id="PTHR47360:SF1">
    <property type="entry name" value="ENDOPEPTIDASE NLPC-RELATED"/>
    <property type="match status" value="1"/>
</dbReference>
<dbReference type="GO" id="GO:0008234">
    <property type="term" value="F:cysteine-type peptidase activity"/>
    <property type="evidence" value="ECO:0007669"/>
    <property type="project" value="UniProtKB-KW"/>
</dbReference>
<dbReference type="SUPFAM" id="SSF54106">
    <property type="entry name" value="LysM domain"/>
    <property type="match status" value="4"/>
</dbReference>
<reference evidence="9 10" key="1">
    <citation type="submission" date="2023-03" db="EMBL/GenBank/DDBJ databases">
        <title>Bacillus Genome Sequencing.</title>
        <authorList>
            <person name="Dunlap C."/>
        </authorList>
    </citation>
    <scope>NUCLEOTIDE SEQUENCE [LARGE SCALE GENOMIC DNA]</scope>
    <source>
        <strain evidence="9 10">B-41290</strain>
    </source>
</reference>
<comment type="similarity">
    <text evidence="1">Belongs to the peptidase C40 family.</text>
</comment>
<dbReference type="InterPro" id="IPR036779">
    <property type="entry name" value="LysM_dom_sf"/>
</dbReference>
<gene>
    <name evidence="9" type="ORF">P4706_10740</name>
</gene>
<dbReference type="EMBL" id="JARNBH010000012">
    <property type="protein sequence ID" value="MEC0273522.1"/>
    <property type="molecule type" value="Genomic_DNA"/>
</dbReference>
<dbReference type="Pfam" id="PF00877">
    <property type="entry name" value="NLPC_P60"/>
    <property type="match status" value="1"/>
</dbReference>
<accession>A0AAW9NDQ4</accession>
<keyword evidence="10" id="KW-1185">Reference proteome</keyword>
<feature type="domain" description="LysM" evidence="7">
    <location>
        <begin position="27"/>
        <end position="70"/>
    </location>
</feature>
<feature type="domain" description="LysM" evidence="7">
    <location>
        <begin position="205"/>
        <end position="250"/>
    </location>
</feature>
<keyword evidence="2" id="KW-0645">Protease</keyword>
<evidence type="ECO:0000256" key="4">
    <source>
        <dbReference type="ARBA" id="ARBA00022737"/>
    </source>
</evidence>
<evidence type="ECO:0000259" key="7">
    <source>
        <dbReference type="PROSITE" id="PS51782"/>
    </source>
</evidence>
<evidence type="ECO:0000256" key="5">
    <source>
        <dbReference type="ARBA" id="ARBA00022801"/>
    </source>
</evidence>
<feature type="domain" description="NlpC/P60" evidence="8">
    <location>
        <begin position="267"/>
        <end position="391"/>
    </location>
</feature>
<keyword evidence="6" id="KW-0788">Thiol protease</keyword>
<dbReference type="SMART" id="SM00257">
    <property type="entry name" value="LysM"/>
    <property type="match status" value="4"/>
</dbReference>
<sequence length="392" mass="41758">MNNSKNSFILAGTIIGTLIAGTSAYAGSYQVKSGDTLDKISKANNTTVQHLKSQNHLTSNLIFPGQVLKFNTLNNRTDKNKDKTEKYVVKLGDSLSKIANKYDVSVSALLKLNPNISNSDRIYIGQTIRVSGQTSGSSSTAKNSSNATYKVKSGDTLGKIARVNNMTVQQLKSINHLTSTLIFPGQVLKVNAITSNPDKGKNTTDVYVVKLGDSLSTIAKRYNLSLSALLKINPNISNSDRIRIGQTIRVSGKASASASASNKPSKSTKADQVLAAGAKYMGAKYVYGASTSRTDVFDCSSFTLRAFQSAGISLPRNSVAQSHVGTAVSSKALQKGDLVFFDTNNDGVINHVGIYAGNGQMLNASTSKGVSYANINNSYWGPSFVKAVRVLN</sequence>
<dbReference type="Pfam" id="PF01476">
    <property type="entry name" value="LysM"/>
    <property type="match status" value="4"/>
</dbReference>
<dbReference type="PROSITE" id="PS51782">
    <property type="entry name" value="LYSM"/>
    <property type="match status" value="4"/>
</dbReference>
<dbReference type="PANTHER" id="PTHR47360">
    <property type="entry name" value="MUREIN DD-ENDOPEPTIDASE MEPS/MUREIN LD-CARBOXYPEPTIDASE"/>
    <property type="match status" value="1"/>
</dbReference>
<organism evidence="9 10">
    <name type="scientific">Peribacillus castrilensis</name>
    <dbReference type="NCBI Taxonomy" id="2897690"/>
    <lineage>
        <taxon>Bacteria</taxon>
        <taxon>Bacillati</taxon>
        <taxon>Bacillota</taxon>
        <taxon>Bacilli</taxon>
        <taxon>Bacillales</taxon>
        <taxon>Bacillaceae</taxon>
        <taxon>Peribacillus</taxon>
    </lineage>
</organism>
<evidence type="ECO:0000313" key="10">
    <source>
        <dbReference type="Proteomes" id="UP001307168"/>
    </source>
</evidence>
<dbReference type="CDD" id="cd00118">
    <property type="entry name" value="LysM"/>
    <property type="match status" value="4"/>
</dbReference>
<name>A0AAW9NDQ4_9BACI</name>
<evidence type="ECO:0000256" key="3">
    <source>
        <dbReference type="ARBA" id="ARBA00022729"/>
    </source>
</evidence>
<evidence type="ECO:0000256" key="6">
    <source>
        <dbReference type="ARBA" id="ARBA00022807"/>
    </source>
</evidence>
<evidence type="ECO:0000256" key="1">
    <source>
        <dbReference type="ARBA" id="ARBA00007074"/>
    </source>
</evidence>
<feature type="domain" description="LysM" evidence="7">
    <location>
        <begin position="147"/>
        <end position="190"/>
    </location>
</feature>
<keyword evidence="3" id="KW-0732">Signal</keyword>